<dbReference type="SUPFAM" id="SSF57756">
    <property type="entry name" value="Retrovirus zinc finger-like domains"/>
    <property type="match status" value="2"/>
</dbReference>
<gene>
    <name evidence="4" type="ORF">M0R45_008598</name>
</gene>
<accession>A0AAW1Y263</accession>
<dbReference type="GO" id="GO:0003676">
    <property type="term" value="F:nucleic acid binding"/>
    <property type="evidence" value="ECO:0007669"/>
    <property type="project" value="InterPro"/>
</dbReference>
<dbReference type="InterPro" id="IPR051714">
    <property type="entry name" value="Znf_CCHC_NABP"/>
</dbReference>
<proteinExistence type="predicted"/>
<dbReference type="GO" id="GO:0008270">
    <property type="term" value="F:zinc ion binding"/>
    <property type="evidence" value="ECO:0007669"/>
    <property type="project" value="UniProtKB-KW"/>
</dbReference>
<keyword evidence="1" id="KW-0479">Metal-binding</keyword>
<dbReference type="PANTHER" id="PTHR23002">
    <property type="entry name" value="ZINC FINGER CCHC DOMAIN CONTAINING PROTEIN"/>
    <property type="match status" value="1"/>
</dbReference>
<keyword evidence="1" id="KW-0863">Zinc-finger</keyword>
<dbReference type="Gene3D" id="4.10.60.10">
    <property type="entry name" value="Zinc finger, CCHC-type"/>
    <property type="match status" value="2"/>
</dbReference>
<organism evidence="4 5">
    <name type="scientific">Rubus argutus</name>
    <name type="common">Southern blackberry</name>
    <dbReference type="NCBI Taxonomy" id="59490"/>
    <lineage>
        <taxon>Eukaryota</taxon>
        <taxon>Viridiplantae</taxon>
        <taxon>Streptophyta</taxon>
        <taxon>Embryophyta</taxon>
        <taxon>Tracheophyta</taxon>
        <taxon>Spermatophyta</taxon>
        <taxon>Magnoliopsida</taxon>
        <taxon>eudicotyledons</taxon>
        <taxon>Gunneridae</taxon>
        <taxon>Pentapetalae</taxon>
        <taxon>rosids</taxon>
        <taxon>fabids</taxon>
        <taxon>Rosales</taxon>
        <taxon>Rosaceae</taxon>
        <taxon>Rosoideae</taxon>
        <taxon>Rosoideae incertae sedis</taxon>
        <taxon>Rubus</taxon>
    </lineage>
</organism>
<dbReference type="InterPro" id="IPR001878">
    <property type="entry name" value="Znf_CCHC"/>
</dbReference>
<dbReference type="EMBL" id="JBEDUW010000002">
    <property type="protein sequence ID" value="KAK9942964.1"/>
    <property type="molecule type" value="Genomic_DNA"/>
</dbReference>
<dbReference type="AlphaFoldDB" id="A0AAW1Y263"/>
<evidence type="ECO:0000313" key="4">
    <source>
        <dbReference type="EMBL" id="KAK9942964.1"/>
    </source>
</evidence>
<protein>
    <recommendedName>
        <fullName evidence="3">CCHC-type domain-containing protein</fullName>
    </recommendedName>
</protein>
<feature type="compositionally biased region" description="Polar residues" evidence="2">
    <location>
        <begin position="167"/>
        <end position="188"/>
    </location>
</feature>
<dbReference type="InterPro" id="IPR036875">
    <property type="entry name" value="Znf_CCHC_sf"/>
</dbReference>
<evidence type="ECO:0000256" key="2">
    <source>
        <dbReference type="SAM" id="MobiDB-lite"/>
    </source>
</evidence>
<reference evidence="4 5" key="1">
    <citation type="journal article" date="2023" name="G3 (Bethesda)">
        <title>A chromosome-length genome assembly and annotation of blackberry (Rubus argutus, cv. 'Hillquist').</title>
        <authorList>
            <person name="Bruna T."/>
            <person name="Aryal R."/>
            <person name="Dudchenko O."/>
            <person name="Sargent D.J."/>
            <person name="Mead D."/>
            <person name="Buti M."/>
            <person name="Cavallini A."/>
            <person name="Hytonen T."/>
            <person name="Andres J."/>
            <person name="Pham M."/>
            <person name="Weisz D."/>
            <person name="Mascagni F."/>
            <person name="Usai G."/>
            <person name="Natali L."/>
            <person name="Bassil N."/>
            <person name="Fernandez G.E."/>
            <person name="Lomsadze A."/>
            <person name="Armour M."/>
            <person name="Olukolu B."/>
            <person name="Poorten T."/>
            <person name="Britton C."/>
            <person name="Davik J."/>
            <person name="Ashrafi H."/>
            <person name="Aiden E.L."/>
            <person name="Borodovsky M."/>
            <person name="Worthington M."/>
        </authorList>
    </citation>
    <scope>NUCLEOTIDE SEQUENCE [LARGE SCALE GENOMIC DNA]</scope>
    <source>
        <strain evidence="4">PI 553951</strain>
    </source>
</reference>
<name>A0AAW1Y263_RUBAR</name>
<dbReference type="Pfam" id="PF00098">
    <property type="entry name" value="zf-CCHC"/>
    <property type="match status" value="4"/>
</dbReference>
<evidence type="ECO:0000259" key="3">
    <source>
        <dbReference type="PROSITE" id="PS50158"/>
    </source>
</evidence>
<dbReference type="SMART" id="SM00343">
    <property type="entry name" value="ZnF_C2HC"/>
    <property type="match status" value="4"/>
</dbReference>
<sequence>MNAYELVTTSAPQEQFLERVGAISPSNDSGSRLIRAGASRPEVERFAGATDPNMAWCWINRLEKFFDEMVYPNDKRIVWAAALLDGDAHYWWMSITRRYEEPSSITWTKFLTHFFNKYINSGTRLATASSTEFQPLVKAVVSCEDEPRSHPRLQDVNGPSQGPFKRATSNSVVKSGTSPINNNVTRSHGGSWKRQRTQQTNTKVAVALVKVEPKKQVANLKCFNCGELGHISKVCLKPKKLTCFNCRQSGHIAKECTHQQTPTKVAVAPVMVEPIKQVAHLKCYNCRELGHISNVCTKPKNSACFKCGQSGHVVRECTQS</sequence>
<keyword evidence="1" id="KW-0862">Zinc</keyword>
<dbReference type="Proteomes" id="UP001457282">
    <property type="component" value="Unassembled WGS sequence"/>
</dbReference>
<keyword evidence="5" id="KW-1185">Reference proteome</keyword>
<comment type="caution">
    <text evidence="4">The sequence shown here is derived from an EMBL/GenBank/DDBJ whole genome shotgun (WGS) entry which is preliminary data.</text>
</comment>
<feature type="domain" description="CCHC-type" evidence="3">
    <location>
        <begin position="304"/>
        <end position="319"/>
    </location>
</feature>
<feature type="domain" description="CCHC-type" evidence="3">
    <location>
        <begin position="243"/>
        <end position="256"/>
    </location>
</feature>
<evidence type="ECO:0000313" key="5">
    <source>
        <dbReference type="Proteomes" id="UP001457282"/>
    </source>
</evidence>
<feature type="region of interest" description="Disordered" evidence="2">
    <location>
        <begin position="148"/>
        <end position="197"/>
    </location>
</feature>
<dbReference type="PROSITE" id="PS50158">
    <property type="entry name" value="ZF_CCHC"/>
    <property type="match status" value="4"/>
</dbReference>
<feature type="domain" description="CCHC-type" evidence="3">
    <location>
        <begin position="221"/>
        <end position="235"/>
    </location>
</feature>
<evidence type="ECO:0000256" key="1">
    <source>
        <dbReference type="PROSITE-ProRule" id="PRU00047"/>
    </source>
</evidence>
<feature type="domain" description="CCHC-type" evidence="3">
    <location>
        <begin position="282"/>
        <end position="298"/>
    </location>
</feature>